<reference evidence="1" key="1">
    <citation type="journal article" date="2014" name="Int. J. Syst. Evol. Microbiol.">
        <title>Complete genome sequence of Corynebacterium casei LMG S-19264T (=DSM 44701T), isolated from a smear-ripened cheese.</title>
        <authorList>
            <consortium name="US DOE Joint Genome Institute (JGI-PGF)"/>
            <person name="Walter F."/>
            <person name="Albersmeier A."/>
            <person name="Kalinowski J."/>
            <person name="Ruckert C."/>
        </authorList>
    </citation>
    <scope>NUCLEOTIDE SEQUENCE</scope>
    <source>
        <strain evidence="1">JCM 4956</strain>
    </source>
</reference>
<protein>
    <submittedName>
        <fullName evidence="1">Uncharacterized protein</fullName>
    </submittedName>
</protein>
<dbReference type="Proteomes" id="UP000645555">
    <property type="component" value="Unassembled WGS sequence"/>
</dbReference>
<evidence type="ECO:0000313" key="2">
    <source>
        <dbReference type="Proteomes" id="UP000645555"/>
    </source>
</evidence>
<comment type="caution">
    <text evidence="1">The sequence shown here is derived from an EMBL/GenBank/DDBJ whole genome shotgun (WGS) entry which is preliminary data.</text>
</comment>
<dbReference type="EMBL" id="BMWD01000040">
    <property type="protein sequence ID" value="GGX94082.1"/>
    <property type="molecule type" value="Genomic_DNA"/>
</dbReference>
<organism evidence="1 2">
    <name type="scientific">Streptomyces fructofermentans</name>
    <dbReference type="NCBI Taxonomy" id="152141"/>
    <lineage>
        <taxon>Bacteria</taxon>
        <taxon>Bacillati</taxon>
        <taxon>Actinomycetota</taxon>
        <taxon>Actinomycetes</taxon>
        <taxon>Kitasatosporales</taxon>
        <taxon>Streptomycetaceae</taxon>
        <taxon>Streptomyces</taxon>
    </lineage>
</organism>
<keyword evidence="2" id="KW-1185">Reference proteome</keyword>
<proteinExistence type="predicted"/>
<name>A0A918NT53_9ACTN</name>
<sequence>MGGPQFHGSIHGSQIAIGNHDVAQHQYAAAESRTDSTLAEAVGALLAALEHLGLRTEEETGVRQDAEAALEEAARQEPDVGRLRRLLGRIQVVLVPIAAGAAAGAATGVTSGTAQLAQNVLAELQQALP</sequence>
<reference evidence="1" key="2">
    <citation type="submission" date="2020-09" db="EMBL/GenBank/DDBJ databases">
        <authorList>
            <person name="Sun Q."/>
            <person name="Ohkuma M."/>
        </authorList>
    </citation>
    <scope>NUCLEOTIDE SEQUENCE</scope>
    <source>
        <strain evidence="1">JCM 4956</strain>
    </source>
</reference>
<evidence type="ECO:0000313" key="1">
    <source>
        <dbReference type="EMBL" id="GGX94082.1"/>
    </source>
</evidence>
<gene>
    <name evidence="1" type="ORF">GCM10010515_71250</name>
</gene>
<dbReference type="AlphaFoldDB" id="A0A918NT53"/>
<accession>A0A918NT53</accession>